<sequence length="321" mass="38062">MSFGVDCFPSLVIDDPDKWQRYDLTFQDLRDKFLSQSQAFVSRIPENFNPYCKLYYHSQSKSNVIIQNERWCLKSSDVAHELKPLSWDRMFNKLTKPVKTEIKTCDQRMCFRYCSIFLTKCYFTFGYRSVPENHYHLYQTGKNPILFFKQRHSVSKHYPIEQRSINVNHYTKFEKFVLEPETLYYSSPETNYILFTCQKSLFAVDVVKKSTWKKLKHRYSFSKVTEREWCPQKRKRVTFKNLGLDFAPPATPAMDTIHDFYPPPLPDKTEAKPILDKTEAKPIPKDYTPDATAFFPHSRKKKVKKSCILARTIHLVSRIHA</sequence>
<reference evidence="1 2" key="1">
    <citation type="submission" date="2024-04" db="EMBL/GenBank/DDBJ databases">
        <authorList>
            <person name="Rising A."/>
            <person name="Reimegard J."/>
            <person name="Sonavane S."/>
            <person name="Akerstrom W."/>
            <person name="Nylinder S."/>
            <person name="Hedman E."/>
            <person name="Kallberg Y."/>
        </authorList>
    </citation>
    <scope>NUCLEOTIDE SEQUENCE [LARGE SCALE GENOMIC DNA]</scope>
</reference>
<dbReference type="EMBL" id="CAXIEN010000444">
    <property type="protein sequence ID" value="CAL1297873.1"/>
    <property type="molecule type" value="Genomic_DNA"/>
</dbReference>
<evidence type="ECO:0000313" key="2">
    <source>
        <dbReference type="Proteomes" id="UP001497382"/>
    </source>
</evidence>
<accession>A0AAV2BR95</accession>
<comment type="caution">
    <text evidence="1">The sequence shown here is derived from an EMBL/GenBank/DDBJ whole genome shotgun (WGS) entry which is preliminary data.</text>
</comment>
<proteinExistence type="predicted"/>
<protein>
    <submittedName>
        <fullName evidence="1">Uncharacterized protein</fullName>
    </submittedName>
</protein>
<dbReference type="Proteomes" id="UP001497382">
    <property type="component" value="Unassembled WGS sequence"/>
</dbReference>
<keyword evidence="2" id="KW-1185">Reference proteome</keyword>
<name>A0AAV2BR95_9ARAC</name>
<dbReference type="AlphaFoldDB" id="A0AAV2BR95"/>
<evidence type="ECO:0000313" key="1">
    <source>
        <dbReference type="EMBL" id="CAL1297873.1"/>
    </source>
</evidence>
<gene>
    <name evidence="1" type="ORF">LARSCL_LOCUS20559</name>
</gene>
<organism evidence="1 2">
    <name type="scientific">Larinioides sclopetarius</name>
    <dbReference type="NCBI Taxonomy" id="280406"/>
    <lineage>
        <taxon>Eukaryota</taxon>
        <taxon>Metazoa</taxon>
        <taxon>Ecdysozoa</taxon>
        <taxon>Arthropoda</taxon>
        <taxon>Chelicerata</taxon>
        <taxon>Arachnida</taxon>
        <taxon>Araneae</taxon>
        <taxon>Araneomorphae</taxon>
        <taxon>Entelegynae</taxon>
        <taxon>Araneoidea</taxon>
        <taxon>Araneidae</taxon>
        <taxon>Larinioides</taxon>
    </lineage>
</organism>